<dbReference type="PROSITE" id="PS00086">
    <property type="entry name" value="CYTOCHROME_P450"/>
    <property type="match status" value="1"/>
</dbReference>
<dbReference type="Gene3D" id="1.10.630.10">
    <property type="entry name" value="Cytochrome P450"/>
    <property type="match status" value="1"/>
</dbReference>
<accession>A0A4D6KIR0</accession>
<dbReference type="EMBL" id="CP039375">
    <property type="protein sequence ID" value="QCD66001.1"/>
    <property type="molecule type" value="Genomic_DNA"/>
</dbReference>
<dbReference type="SUPFAM" id="SSF48264">
    <property type="entry name" value="Cytochrome P450"/>
    <property type="match status" value="1"/>
</dbReference>
<proteinExistence type="inferred from homology"/>
<evidence type="ECO:0000256" key="1">
    <source>
        <dbReference type="ARBA" id="ARBA00010617"/>
    </source>
</evidence>
<keyword evidence="6 7" id="KW-0503">Monooxygenase</keyword>
<evidence type="ECO:0000313" key="8">
    <source>
        <dbReference type="EMBL" id="QCD66001.1"/>
    </source>
</evidence>
<dbReference type="GO" id="GO:0004497">
    <property type="term" value="F:monooxygenase activity"/>
    <property type="evidence" value="ECO:0007669"/>
    <property type="project" value="UniProtKB-KW"/>
</dbReference>
<dbReference type="PRINTS" id="PR00463">
    <property type="entry name" value="EP450I"/>
</dbReference>
<dbReference type="KEGG" id="halz:E5139_10240"/>
<organism evidence="8 9">
    <name type="scientific">Halomicrobium mukohataei</name>
    <dbReference type="NCBI Taxonomy" id="57705"/>
    <lineage>
        <taxon>Archaea</taxon>
        <taxon>Methanobacteriati</taxon>
        <taxon>Methanobacteriota</taxon>
        <taxon>Stenosarchaea group</taxon>
        <taxon>Halobacteria</taxon>
        <taxon>Halobacteriales</taxon>
        <taxon>Haloarculaceae</taxon>
        <taxon>Halomicrobium</taxon>
    </lineage>
</organism>
<sequence length="439" mass="49690">MTTTDAPGPRGLPVIGNSHQWARDPCAFRERCAAEYGPVVNYEMLGWDTYMLTDPADVKRVLEDPDTFPKHEPSNAQLEAFVGNGLLTSGGDLWERQREAIQPAFYMDHIRNYAERMVAQAAATADRWTAGESVDVRRAMTRCTLDILVDCLFGQEIDPAERGLYEAVEAFQAPLEPSKQPITFFAPDWAPVPFLRRADRALSHIDDQIYDIVETRRADEADRDDLVAMLIAADTAMDDEQIRDELVTFLFAGHETTALSMTYVWDLLSRNPTAQRRLHEELDALLDGRPTIEDVFDFEYTGAVIEEAMRLYPPAHDIRRSPATTVEIGGYTIPEGSLVTLPTWVLHRDERFWDDPEQFRPGRFLDGGRSDRPEYAYFPFGGGPRRCIGQQFAMTEAQLILATIASEWTLEREYGDLELSAAVTLQPSHDVAMTPHRRD</sequence>
<evidence type="ECO:0000313" key="9">
    <source>
        <dbReference type="Proteomes" id="UP000297053"/>
    </source>
</evidence>
<keyword evidence="3 7" id="KW-0479">Metal-binding</keyword>
<protein>
    <submittedName>
        <fullName evidence="8">Cytochrome P450</fullName>
    </submittedName>
</protein>
<dbReference type="GO" id="GO:0005506">
    <property type="term" value="F:iron ion binding"/>
    <property type="evidence" value="ECO:0007669"/>
    <property type="project" value="InterPro"/>
</dbReference>
<dbReference type="InterPro" id="IPR017972">
    <property type="entry name" value="Cyt_P450_CS"/>
</dbReference>
<reference evidence="8 9" key="1">
    <citation type="submission" date="2019-04" db="EMBL/GenBank/DDBJ databases">
        <title>Complete genome sequence of Arthrobacter sp. ZXY-2 associated with effective atrazine degradation and salt adaptation.</title>
        <authorList>
            <person name="Zhao X."/>
        </authorList>
    </citation>
    <scope>NUCLEOTIDE SEQUENCE [LARGE SCALE GENOMIC DNA]</scope>
    <source>
        <strain evidence="9">ZP60</strain>
    </source>
</reference>
<evidence type="ECO:0000256" key="5">
    <source>
        <dbReference type="ARBA" id="ARBA00023004"/>
    </source>
</evidence>
<dbReference type="GO" id="GO:0016705">
    <property type="term" value="F:oxidoreductase activity, acting on paired donors, with incorporation or reduction of molecular oxygen"/>
    <property type="evidence" value="ECO:0007669"/>
    <property type="project" value="InterPro"/>
</dbReference>
<dbReference type="PANTHER" id="PTHR24291:SF50">
    <property type="entry name" value="BIFUNCTIONAL ALBAFLAVENONE MONOOXYGENASE_TERPENE SYNTHASE"/>
    <property type="match status" value="1"/>
</dbReference>
<dbReference type="InterPro" id="IPR002401">
    <property type="entry name" value="Cyt_P450_E_grp-I"/>
</dbReference>
<dbReference type="Pfam" id="PF00067">
    <property type="entry name" value="p450"/>
    <property type="match status" value="1"/>
</dbReference>
<reference evidence="8 9" key="2">
    <citation type="submission" date="2019-04" db="EMBL/GenBank/DDBJ databases">
        <authorList>
            <person name="Yang S."/>
            <person name="Wei W."/>
        </authorList>
    </citation>
    <scope>NUCLEOTIDE SEQUENCE [LARGE SCALE GENOMIC DNA]</scope>
    <source>
        <strain evidence="9">ZP60</strain>
    </source>
</reference>
<gene>
    <name evidence="8" type="ORF">E5139_10240</name>
</gene>
<keyword evidence="4 7" id="KW-0560">Oxidoreductase</keyword>
<dbReference type="GO" id="GO:0020037">
    <property type="term" value="F:heme binding"/>
    <property type="evidence" value="ECO:0007669"/>
    <property type="project" value="InterPro"/>
</dbReference>
<evidence type="ECO:0000256" key="6">
    <source>
        <dbReference type="ARBA" id="ARBA00023033"/>
    </source>
</evidence>
<evidence type="ECO:0000256" key="4">
    <source>
        <dbReference type="ARBA" id="ARBA00023002"/>
    </source>
</evidence>
<dbReference type="PANTHER" id="PTHR24291">
    <property type="entry name" value="CYTOCHROME P450 FAMILY 4"/>
    <property type="match status" value="1"/>
</dbReference>
<name>A0A4D6KIR0_9EURY</name>
<dbReference type="OMA" id="HEPNWQL"/>
<dbReference type="PRINTS" id="PR00385">
    <property type="entry name" value="P450"/>
</dbReference>
<keyword evidence="5 7" id="KW-0408">Iron</keyword>
<dbReference type="RefSeq" id="WP_015762384.1">
    <property type="nucleotide sequence ID" value="NZ_CP039375.1"/>
</dbReference>
<evidence type="ECO:0000256" key="7">
    <source>
        <dbReference type="RuleBase" id="RU000461"/>
    </source>
</evidence>
<dbReference type="GeneID" id="42179318"/>
<comment type="similarity">
    <text evidence="1 7">Belongs to the cytochrome P450 family.</text>
</comment>
<dbReference type="InterPro" id="IPR036396">
    <property type="entry name" value="Cyt_P450_sf"/>
</dbReference>
<dbReference type="Proteomes" id="UP000297053">
    <property type="component" value="Chromosome"/>
</dbReference>
<evidence type="ECO:0000256" key="2">
    <source>
        <dbReference type="ARBA" id="ARBA00022617"/>
    </source>
</evidence>
<keyword evidence="2 7" id="KW-0349">Heme</keyword>
<dbReference type="InterPro" id="IPR050196">
    <property type="entry name" value="Cytochrome_P450_Monoox"/>
</dbReference>
<evidence type="ECO:0000256" key="3">
    <source>
        <dbReference type="ARBA" id="ARBA00022723"/>
    </source>
</evidence>
<dbReference type="AlphaFoldDB" id="A0A4D6KIR0"/>
<dbReference type="InterPro" id="IPR001128">
    <property type="entry name" value="Cyt_P450"/>
</dbReference>